<dbReference type="Proteomes" id="UP001500582">
    <property type="component" value="Unassembled WGS sequence"/>
</dbReference>
<dbReference type="SUPFAM" id="SSF50814">
    <property type="entry name" value="Lipocalins"/>
    <property type="match status" value="1"/>
</dbReference>
<comment type="similarity">
    <text evidence="1 2">Belongs to the calycin superfamily. Lipocalin family.</text>
</comment>
<dbReference type="EMBL" id="BAABFT010000001">
    <property type="protein sequence ID" value="GAA4308368.1"/>
    <property type="molecule type" value="Genomic_DNA"/>
</dbReference>
<dbReference type="PROSITE" id="PS00213">
    <property type="entry name" value="LIPOCALIN"/>
    <property type="match status" value="1"/>
</dbReference>
<reference evidence="5" key="1">
    <citation type="journal article" date="2019" name="Int. J. Syst. Evol. Microbiol.">
        <title>The Global Catalogue of Microorganisms (GCM) 10K type strain sequencing project: providing services to taxonomists for standard genome sequencing and annotation.</title>
        <authorList>
            <consortium name="The Broad Institute Genomics Platform"/>
            <consortium name="The Broad Institute Genome Sequencing Center for Infectious Disease"/>
            <person name="Wu L."/>
            <person name="Ma J."/>
        </authorList>
    </citation>
    <scope>NUCLEOTIDE SEQUENCE [LARGE SCALE GENOMIC DNA]</scope>
    <source>
        <strain evidence="5">JCM 17705</strain>
    </source>
</reference>
<dbReference type="InterPro" id="IPR022271">
    <property type="entry name" value="Lipocalin_ApoD"/>
</dbReference>
<evidence type="ECO:0000256" key="2">
    <source>
        <dbReference type="PIRNR" id="PIRNR036893"/>
    </source>
</evidence>
<dbReference type="InterPro" id="IPR002446">
    <property type="entry name" value="Lipocalin_bac"/>
</dbReference>
<evidence type="ECO:0000313" key="5">
    <source>
        <dbReference type="Proteomes" id="UP001500582"/>
    </source>
</evidence>
<proteinExistence type="inferred from homology"/>
<dbReference type="InterPro" id="IPR012674">
    <property type="entry name" value="Calycin"/>
</dbReference>
<dbReference type="PANTHER" id="PTHR10612">
    <property type="entry name" value="APOLIPOPROTEIN D"/>
    <property type="match status" value="1"/>
</dbReference>
<dbReference type="InterPro" id="IPR000566">
    <property type="entry name" value="Lipocln_cytosolic_FA-bd_dom"/>
</dbReference>
<dbReference type="CDD" id="cd19438">
    <property type="entry name" value="lipocalin_Blc-like"/>
    <property type="match status" value="1"/>
</dbReference>
<dbReference type="Pfam" id="PF08212">
    <property type="entry name" value="Lipocalin_2"/>
    <property type="match status" value="1"/>
</dbReference>
<sequence>MKKDKWLIALAAGVGTAGLIYAFWPKNKIPGNAIVQPFDKNKYLGLWHEIARLPNHIERNLKDVTENYTLNADGTINVVTRAYNFEKNKPVEATGKMKLAGAHNKGRLKVAYHLPIYLNYNILDVDAGYQYALVAGNSMDHLWILSRETTIPDEIKEHFLEKAAGLGFNTTLLEWM</sequence>
<comment type="caution">
    <text evidence="4">The sequence shown here is derived from an EMBL/GenBank/DDBJ whole genome shotgun (WGS) entry which is preliminary data.</text>
</comment>
<keyword evidence="5" id="KW-1185">Reference proteome</keyword>
<evidence type="ECO:0000259" key="3">
    <source>
        <dbReference type="Pfam" id="PF08212"/>
    </source>
</evidence>
<gene>
    <name evidence="4" type="ORF">GCM10023149_02270</name>
</gene>
<dbReference type="PRINTS" id="PR01171">
    <property type="entry name" value="BCTLIPOCALIN"/>
</dbReference>
<dbReference type="InterPro" id="IPR047202">
    <property type="entry name" value="Lipocalin_Blc-like_dom"/>
</dbReference>
<dbReference type="PIRSF" id="PIRSF036893">
    <property type="entry name" value="Lipocalin_ApoD"/>
    <property type="match status" value="1"/>
</dbReference>
<feature type="domain" description="Lipocalin/cytosolic fatty-acid binding" evidence="3">
    <location>
        <begin position="39"/>
        <end position="175"/>
    </location>
</feature>
<evidence type="ECO:0000313" key="4">
    <source>
        <dbReference type="EMBL" id="GAA4308368.1"/>
    </source>
</evidence>
<organism evidence="4 5">
    <name type="scientific">Mucilaginibacter gynuensis</name>
    <dbReference type="NCBI Taxonomy" id="1302236"/>
    <lineage>
        <taxon>Bacteria</taxon>
        <taxon>Pseudomonadati</taxon>
        <taxon>Bacteroidota</taxon>
        <taxon>Sphingobacteriia</taxon>
        <taxon>Sphingobacteriales</taxon>
        <taxon>Sphingobacteriaceae</taxon>
        <taxon>Mucilaginibacter</taxon>
    </lineage>
</organism>
<dbReference type="Gene3D" id="2.40.128.20">
    <property type="match status" value="1"/>
</dbReference>
<protein>
    <submittedName>
        <fullName evidence="4">Lipocalin family protein</fullName>
    </submittedName>
</protein>
<name>A0ABP8FPX3_9SPHI</name>
<dbReference type="RefSeq" id="WP_345209136.1">
    <property type="nucleotide sequence ID" value="NZ_BAABFT010000001.1"/>
</dbReference>
<dbReference type="InterPro" id="IPR022272">
    <property type="entry name" value="Lipocalin_CS"/>
</dbReference>
<accession>A0ABP8FPX3</accession>
<evidence type="ECO:0000256" key="1">
    <source>
        <dbReference type="ARBA" id="ARBA00006889"/>
    </source>
</evidence>
<dbReference type="PANTHER" id="PTHR10612:SF34">
    <property type="entry name" value="APOLIPOPROTEIN D"/>
    <property type="match status" value="1"/>
</dbReference>